<gene>
    <name evidence="1" type="ORF">GQS65_00295</name>
</gene>
<dbReference type="EMBL" id="WSZK01000001">
    <property type="protein sequence ID" value="MWG32945.1"/>
    <property type="molecule type" value="Genomic_DNA"/>
</dbReference>
<evidence type="ECO:0000313" key="1">
    <source>
        <dbReference type="EMBL" id="MWG32945.1"/>
    </source>
</evidence>
<organism evidence="1 2">
    <name type="scientific">Halomarina oriensis</name>
    <dbReference type="NCBI Taxonomy" id="671145"/>
    <lineage>
        <taxon>Archaea</taxon>
        <taxon>Methanobacteriati</taxon>
        <taxon>Methanobacteriota</taxon>
        <taxon>Stenosarchaea group</taxon>
        <taxon>Halobacteria</taxon>
        <taxon>Halobacteriales</taxon>
        <taxon>Natronomonadaceae</taxon>
        <taxon>Halomarina</taxon>
    </lineage>
</organism>
<protein>
    <submittedName>
        <fullName evidence="1">Uncharacterized protein</fullName>
    </submittedName>
</protein>
<comment type="caution">
    <text evidence="1">The sequence shown here is derived from an EMBL/GenBank/DDBJ whole genome shotgun (WGS) entry which is preliminary data.</text>
</comment>
<dbReference type="RefSeq" id="WP_158202675.1">
    <property type="nucleotide sequence ID" value="NZ_WSZK01000001.1"/>
</dbReference>
<name>A0A6B0GLF4_9EURY</name>
<reference evidence="1 2" key="1">
    <citation type="submission" date="2019-12" db="EMBL/GenBank/DDBJ databases">
        <title>Halocatena pleomorpha gen. nov. sp. nov., an extremely halophilic archaeon of family Halobacteriaceae isolated from saltpan soil.</title>
        <authorList>
            <person name="Pal Y."/>
            <person name="Verma A."/>
            <person name="Krishnamurthi S."/>
            <person name="Kumar P."/>
        </authorList>
    </citation>
    <scope>NUCLEOTIDE SEQUENCE [LARGE SCALE GENOMIC DNA]</scope>
    <source>
        <strain evidence="1 2">JCM 16495</strain>
    </source>
</reference>
<dbReference type="Proteomes" id="UP000451471">
    <property type="component" value="Unassembled WGS sequence"/>
</dbReference>
<evidence type="ECO:0000313" key="2">
    <source>
        <dbReference type="Proteomes" id="UP000451471"/>
    </source>
</evidence>
<dbReference type="AlphaFoldDB" id="A0A6B0GLF4"/>
<accession>A0A6B0GLF4</accession>
<keyword evidence="2" id="KW-1185">Reference proteome</keyword>
<proteinExistence type="predicted"/>
<sequence length="63" mass="6714">MTEKVTIELLDEDGGPQSRFVDTESAIDARNRAAARAWRRGVVVGAVGASTAIGLAKWLSDRA</sequence>